<dbReference type="InterPro" id="IPR006800">
    <property type="entry name" value="Pellino_fam"/>
</dbReference>
<feature type="compositionally biased region" description="Polar residues" evidence="1">
    <location>
        <begin position="50"/>
        <end position="66"/>
    </location>
</feature>
<accession>A0AAV6FDC4</accession>
<evidence type="ECO:0000256" key="1">
    <source>
        <dbReference type="SAM" id="MobiDB-lite"/>
    </source>
</evidence>
<dbReference type="Proteomes" id="UP000823561">
    <property type="component" value="Chromosome 24"/>
</dbReference>
<evidence type="ECO:0000259" key="2">
    <source>
        <dbReference type="Pfam" id="PF04710"/>
    </source>
</evidence>
<dbReference type="InterPro" id="IPR048334">
    <property type="entry name" value="Pellino_FHA"/>
</dbReference>
<reference evidence="3" key="1">
    <citation type="submission" date="2020-10" db="EMBL/GenBank/DDBJ databases">
        <title>Chromosome-scale genome assembly of the Allis shad, Alosa alosa.</title>
        <authorList>
            <person name="Margot Z."/>
            <person name="Christophe K."/>
            <person name="Cabau C."/>
            <person name="Louis A."/>
            <person name="Berthelot C."/>
            <person name="Parey E."/>
            <person name="Roest Crollius H."/>
            <person name="Montfort J."/>
            <person name="Robinson-Rechavi M."/>
            <person name="Bucao C."/>
            <person name="Bouchez O."/>
            <person name="Gislard M."/>
            <person name="Lluch J."/>
            <person name="Milhes M."/>
            <person name="Lampietro C."/>
            <person name="Lopez Roques C."/>
            <person name="Donnadieu C."/>
            <person name="Braasch I."/>
            <person name="Desvignes T."/>
            <person name="Postlethwait J."/>
            <person name="Bobe J."/>
            <person name="Guiguen Y."/>
        </authorList>
    </citation>
    <scope>NUCLEOTIDE SEQUENCE</scope>
    <source>
        <strain evidence="3">M-15738</strain>
        <tissue evidence="3">Blood</tissue>
    </source>
</reference>
<dbReference type="PANTHER" id="PTHR12098:SF9">
    <property type="entry name" value="E3 UBIQUITIN-PROTEIN LIGASE PELLINO HOMOLOG 3"/>
    <property type="match status" value="1"/>
</dbReference>
<dbReference type="PANTHER" id="PTHR12098">
    <property type="entry name" value="E3 UBIQUITIN-PROTEIN LIGASE PELLINO-RELATED"/>
    <property type="match status" value="1"/>
</dbReference>
<dbReference type="Pfam" id="PF04710">
    <property type="entry name" value="Pellino_FHA"/>
    <property type="match status" value="1"/>
</dbReference>
<gene>
    <name evidence="3" type="ORF">AALO_G00295360</name>
</gene>
<protein>
    <recommendedName>
        <fullName evidence="2">Pellino FHA domain-containing protein</fullName>
    </recommendedName>
</protein>
<dbReference type="GO" id="GO:0008592">
    <property type="term" value="P:regulation of Toll signaling pathway"/>
    <property type="evidence" value="ECO:0007669"/>
    <property type="project" value="InterPro"/>
</dbReference>
<name>A0AAV6FDC4_9TELE</name>
<organism evidence="3 4">
    <name type="scientific">Alosa alosa</name>
    <name type="common">allis shad</name>
    <dbReference type="NCBI Taxonomy" id="278164"/>
    <lineage>
        <taxon>Eukaryota</taxon>
        <taxon>Metazoa</taxon>
        <taxon>Chordata</taxon>
        <taxon>Craniata</taxon>
        <taxon>Vertebrata</taxon>
        <taxon>Euteleostomi</taxon>
        <taxon>Actinopterygii</taxon>
        <taxon>Neopterygii</taxon>
        <taxon>Teleostei</taxon>
        <taxon>Clupei</taxon>
        <taxon>Clupeiformes</taxon>
        <taxon>Clupeoidei</taxon>
        <taxon>Clupeidae</taxon>
        <taxon>Alosa</taxon>
    </lineage>
</organism>
<dbReference type="EMBL" id="JADWDJ010000024">
    <property type="protein sequence ID" value="KAG5260693.1"/>
    <property type="molecule type" value="Genomic_DNA"/>
</dbReference>
<dbReference type="GO" id="GO:0070534">
    <property type="term" value="P:protein K63-linked ubiquitination"/>
    <property type="evidence" value="ECO:0007669"/>
    <property type="project" value="TreeGrafter"/>
</dbReference>
<feature type="domain" description="Pellino FHA" evidence="2">
    <location>
        <begin position="73"/>
        <end position="182"/>
    </location>
</feature>
<comment type="caution">
    <text evidence="3">The sequence shown here is derived from an EMBL/GenBank/DDBJ whole genome shotgun (WGS) entry which is preliminary data.</text>
</comment>
<evidence type="ECO:0000313" key="3">
    <source>
        <dbReference type="EMBL" id="KAG5260693.1"/>
    </source>
</evidence>
<feature type="region of interest" description="Disordered" evidence="1">
    <location>
        <begin position="45"/>
        <end position="72"/>
    </location>
</feature>
<sequence length="199" mass="21185">MFMYKGIYVKGSSIANISGTASPVSAVGMVLEGSSEALCPPPSLELRPSCNKSQASPPLGSGSQPHDSLFPGDKEPVKYGELIVLGHNGSLANGDKGRRRSRLALYKRPKANGVKPDVIHNVSTPLVSKALSNKSQHSISYTLSRSQSVIVEYTHDSNTDMFQIGRSTESMIDFVVTDTVGSGGGGGRRWWWWGSGSSG</sequence>
<dbReference type="GO" id="GO:0061630">
    <property type="term" value="F:ubiquitin protein ligase activity"/>
    <property type="evidence" value="ECO:0007669"/>
    <property type="project" value="InterPro"/>
</dbReference>
<keyword evidence="4" id="KW-1185">Reference proteome</keyword>
<dbReference type="AlphaFoldDB" id="A0AAV6FDC4"/>
<evidence type="ECO:0000313" key="4">
    <source>
        <dbReference type="Proteomes" id="UP000823561"/>
    </source>
</evidence>
<proteinExistence type="predicted"/>